<dbReference type="OrthoDB" id="9774146at2"/>
<keyword evidence="11" id="KW-0739">Sodium transport</keyword>
<dbReference type="EMBL" id="CP021781">
    <property type="protein sequence ID" value="AXA34363.1"/>
    <property type="molecule type" value="Genomic_DNA"/>
</dbReference>
<evidence type="ECO:0000313" key="16">
    <source>
        <dbReference type="Proteomes" id="UP000251120"/>
    </source>
</evidence>
<gene>
    <name evidence="14" type="ORF">CDH04_08125</name>
    <name evidence="15" type="ORF">FZC43_08130</name>
</gene>
<feature type="transmembrane region" description="Helical" evidence="12">
    <location>
        <begin position="320"/>
        <end position="344"/>
    </location>
</feature>
<evidence type="ECO:0000256" key="10">
    <source>
        <dbReference type="ARBA" id="ARBA00023136"/>
    </source>
</evidence>
<accession>A0A2Z4Y0Y6</accession>
<feature type="transmembrane region" description="Helical" evidence="12">
    <location>
        <begin position="6"/>
        <end position="24"/>
    </location>
</feature>
<keyword evidence="3" id="KW-0813">Transport</keyword>
<dbReference type="AlphaFoldDB" id="A0A2Z4Y0Y6"/>
<dbReference type="PANTHER" id="PTHR10110">
    <property type="entry name" value="SODIUM/HYDROGEN EXCHANGER"/>
    <property type="match status" value="1"/>
</dbReference>
<comment type="subcellular location">
    <subcellularLocation>
        <location evidence="1">Cell membrane</location>
        <topology evidence="1">Multi-pass membrane protein</topology>
    </subcellularLocation>
</comment>
<evidence type="ECO:0000256" key="3">
    <source>
        <dbReference type="ARBA" id="ARBA00022448"/>
    </source>
</evidence>
<evidence type="ECO:0000313" key="15">
    <source>
        <dbReference type="EMBL" id="QIW12610.1"/>
    </source>
</evidence>
<evidence type="ECO:0000256" key="8">
    <source>
        <dbReference type="ARBA" id="ARBA00023053"/>
    </source>
</evidence>
<dbReference type="EMBL" id="CP043424">
    <property type="protein sequence ID" value="QIW12610.1"/>
    <property type="molecule type" value="Genomic_DNA"/>
</dbReference>
<evidence type="ECO:0000256" key="12">
    <source>
        <dbReference type="SAM" id="Phobius"/>
    </source>
</evidence>
<feature type="transmembrane region" description="Helical" evidence="12">
    <location>
        <begin position="235"/>
        <end position="252"/>
    </location>
</feature>
<proteinExistence type="inferred from homology"/>
<sequence>MSHHSLFVLLCIITALASYINLKYLKLPKPVGLIVISAGFSLILLVLINFKPHLFDPVYNQLDSVNFKAVVLHGMLGYLLFASAMHLNLLNLKKHFLGVLTLSSIGVVISTFIIGTLGWLIIPMILGKQLPYVVYLLVGAIVSPTDPVTVFAVFKKNKNVPTRVKSLLEGESLFNDVISIVLFMILVSITFGSNTDISILHIAELFLQESLGGILLGVLLGVVGMSLMHNSDDSHTLIIISLAIVSSGFWLAQQLEVSGPLVMVVSGLIIGNSKFKSRLSNREVKKFTDFWLTIDELLNAFLFVLVGIKILELDYSNKILFVGIVSFIITVIARYISVAISVFLRNRGVPKDYSRNNIVMTWAGLRGGVSIALALSLPMDSRYVLLFSIVYIVVILSIFIQGTTFKNLLDKFYG</sequence>
<evidence type="ECO:0000256" key="6">
    <source>
        <dbReference type="ARBA" id="ARBA00022692"/>
    </source>
</evidence>
<dbReference type="KEGG" id="fad:CDH04_08125"/>
<dbReference type="Proteomes" id="UP000681131">
    <property type="component" value="Chromosome"/>
</dbReference>
<name>A0A2Z4Y0Y6_9GAMM</name>
<feature type="transmembrane region" description="Helical" evidence="12">
    <location>
        <begin position="31"/>
        <end position="50"/>
    </location>
</feature>
<keyword evidence="17" id="KW-1185">Reference proteome</keyword>
<evidence type="ECO:0000256" key="2">
    <source>
        <dbReference type="ARBA" id="ARBA00007367"/>
    </source>
</evidence>
<feature type="transmembrane region" description="Helical" evidence="12">
    <location>
        <begin position="173"/>
        <end position="191"/>
    </location>
</feature>
<feature type="transmembrane region" description="Helical" evidence="12">
    <location>
        <begin position="211"/>
        <end position="228"/>
    </location>
</feature>
<evidence type="ECO:0000259" key="13">
    <source>
        <dbReference type="Pfam" id="PF00999"/>
    </source>
</evidence>
<keyword evidence="4" id="KW-0050">Antiport</keyword>
<evidence type="ECO:0000256" key="7">
    <source>
        <dbReference type="ARBA" id="ARBA00022989"/>
    </source>
</evidence>
<keyword evidence="7 12" id="KW-1133">Transmembrane helix</keyword>
<dbReference type="RefSeq" id="WP_112870542.1">
    <property type="nucleotide sequence ID" value="NZ_CP021781.1"/>
</dbReference>
<dbReference type="Pfam" id="PF00999">
    <property type="entry name" value="Na_H_Exchanger"/>
    <property type="match status" value="1"/>
</dbReference>
<feature type="transmembrane region" description="Helical" evidence="12">
    <location>
        <begin position="383"/>
        <end position="405"/>
    </location>
</feature>
<dbReference type="Gene3D" id="6.10.140.1330">
    <property type="match status" value="1"/>
</dbReference>
<feature type="transmembrane region" description="Helical" evidence="12">
    <location>
        <begin position="132"/>
        <end position="153"/>
    </location>
</feature>
<evidence type="ECO:0000313" key="17">
    <source>
        <dbReference type="Proteomes" id="UP000681131"/>
    </source>
</evidence>
<dbReference type="PANTHER" id="PTHR10110:SF195">
    <property type="entry name" value="NA(+)_H(+) ANTIPORTER NHAS2"/>
    <property type="match status" value="1"/>
</dbReference>
<dbReference type="GO" id="GO:0015385">
    <property type="term" value="F:sodium:proton antiporter activity"/>
    <property type="evidence" value="ECO:0007669"/>
    <property type="project" value="InterPro"/>
</dbReference>
<reference evidence="15 17" key="2">
    <citation type="submission" date="2019-08" db="EMBL/GenBank/DDBJ databases">
        <title>Complete genome sequences of Francisella adeliensis (FSC1325 and FSC1326).</title>
        <authorList>
            <person name="Ohrman C."/>
            <person name="Uneklint I."/>
            <person name="Vallesi A."/>
            <person name="Karlsson L."/>
            <person name="Sjodin A."/>
        </authorList>
    </citation>
    <scope>NUCLEOTIDE SEQUENCE [LARGE SCALE GENOMIC DNA]</scope>
    <source>
        <strain evidence="15 17">FSC1325</strain>
    </source>
</reference>
<keyword evidence="8" id="KW-0915">Sodium</keyword>
<dbReference type="GO" id="GO:0051453">
    <property type="term" value="P:regulation of intracellular pH"/>
    <property type="evidence" value="ECO:0007669"/>
    <property type="project" value="TreeGrafter"/>
</dbReference>
<feature type="transmembrane region" description="Helical" evidence="12">
    <location>
        <begin position="97"/>
        <end position="126"/>
    </location>
</feature>
<evidence type="ECO:0000256" key="9">
    <source>
        <dbReference type="ARBA" id="ARBA00023065"/>
    </source>
</evidence>
<dbReference type="InterPro" id="IPR018422">
    <property type="entry name" value="Cation/H_exchanger_CPA1"/>
</dbReference>
<dbReference type="GO" id="GO:0015386">
    <property type="term" value="F:potassium:proton antiporter activity"/>
    <property type="evidence" value="ECO:0007669"/>
    <property type="project" value="TreeGrafter"/>
</dbReference>
<feature type="transmembrane region" description="Helical" evidence="12">
    <location>
        <begin position="287"/>
        <end position="308"/>
    </location>
</feature>
<reference evidence="14 16" key="1">
    <citation type="submission" date="2017-06" db="EMBL/GenBank/DDBJ databases">
        <title>Complete genome of Francisella adeliensis.</title>
        <authorList>
            <person name="Vallesi A."/>
            <person name="Sjodin A."/>
        </authorList>
    </citation>
    <scope>NUCLEOTIDE SEQUENCE [LARGE SCALE GENOMIC DNA]</scope>
    <source>
        <strain evidence="14 16">FDC440</strain>
    </source>
</reference>
<dbReference type="InterPro" id="IPR006153">
    <property type="entry name" value="Cation/H_exchanger_TM"/>
</dbReference>
<dbReference type="Proteomes" id="UP000251120">
    <property type="component" value="Chromosome"/>
</dbReference>
<comment type="similarity">
    <text evidence="2">Belongs to the monovalent cation:proton antiporter 1 (CPA1) transporter (TC 2.A.36) family.</text>
</comment>
<evidence type="ECO:0000256" key="4">
    <source>
        <dbReference type="ARBA" id="ARBA00022449"/>
    </source>
</evidence>
<protein>
    <submittedName>
        <fullName evidence="14">Sodium:proton antiporter</fullName>
    </submittedName>
</protein>
<keyword evidence="10 12" id="KW-0472">Membrane</keyword>
<dbReference type="GO" id="GO:0098719">
    <property type="term" value="P:sodium ion import across plasma membrane"/>
    <property type="evidence" value="ECO:0007669"/>
    <property type="project" value="TreeGrafter"/>
</dbReference>
<feature type="domain" description="Cation/H+ exchanger transmembrane" evidence="13">
    <location>
        <begin position="13"/>
        <end position="410"/>
    </location>
</feature>
<keyword evidence="9" id="KW-0406">Ion transport</keyword>
<evidence type="ECO:0000313" key="14">
    <source>
        <dbReference type="EMBL" id="AXA34363.1"/>
    </source>
</evidence>
<feature type="transmembrane region" description="Helical" evidence="12">
    <location>
        <begin position="356"/>
        <end position="377"/>
    </location>
</feature>
<keyword evidence="5" id="KW-1003">Cell membrane</keyword>
<evidence type="ECO:0000256" key="11">
    <source>
        <dbReference type="ARBA" id="ARBA00023201"/>
    </source>
</evidence>
<evidence type="ECO:0000256" key="1">
    <source>
        <dbReference type="ARBA" id="ARBA00004651"/>
    </source>
</evidence>
<feature type="transmembrane region" description="Helical" evidence="12">
    <location>
        <begin position="70"/>
        <end position="90"/>
    </location>
</feature>
<keyword evidence="6 12" id="KW-0812">Transmembrane</keyword>
<evidence type="ECO:0000256" key="5">
    <source>
        <dbReference type="ARBA" id="ARBA00022475"/>
    </source>
</evidence>
<organism evidence="14 16">
    <name type="scientific">Francisella adeliensis</name>
    <dbReference type="NCBI Taxonomy" id="2007306"/>
    <lineage>
        <taxon>Bacteria</taxon>
        <taxon>Pseudomonadati</taxon>
        <taxon>Pseudomonadota</taxon>
        <taxon>Gammaproteobacteria</taxon>
        <taxon>Thiotrichales</taxon>
        <taxon>Francisellaceae</taxon>
        <taxon>Francisella</taxon>
    </lineage>
</organism>
<dbReference type="GO" id="GO:0005886">
    <property type="term" value="C:plasma membrane"/>
    <property type="evidence" value="ECO:0007669"/>
    <property type="project" value="UniProtKB-SubCell"/>
</dbReference>